<keyword evidence="3" id="KW-1185">Reference proteome</keyword>
<feature type="region of interest" description="Disordered" evidence="1">
    <location>
        <begin position="57"/>
        <end position="92"/>
    </location>
</feature>
<name>A0ABY7CKY8_9BASI</name>
<dbReference type="EMBL" id="CP110425">
    <property type="protein sequence ID" value="WAQ84647.1"/>
    <property type="molecule type" value="Genomic_DNA"/>
</dbReference>
<evidence type="ECO:0000256" key="1">
    <source>
        <dbReference type="SAM" id="MobiDB-lite"/>
    </source>
</evidence>
<dbReference type="RefSeq" id="XP_053020202.1">
    <property type="nucleotide sequence ID" value="XM_053168958.1"/>
</dbReference>
<accession>A0ABY7CKY8</accession>
<dbReference type="Proteomes" id="UP001164743">
    <property type="component" value="Chromosome 5A"/>
</dbReference>
<feature type="compositionally biased region" description="Low complexity" evidence="1">
    <location>
        <begin position="59"/>
        <end position="79"/>
    </location>
</feature>
<evidence type="ECO:0000313" key="2">
    <source>
        <dbReference type="EMBL" id="WAQ84647.1"/>
    </source>
</evidence>
<evidence type="ECO:0000313" key="3">
    <source>
        <dbReference type="Proteomes" id="UP001164743"/>
    </source>
</evidence>
<dbReference type="GeneID" id="77809853"/>
<organism evidence="2 3">
    <name type="scientific">Puccinia triticina</name>
    <dbReference type="NCBI Taxonomy" id="208348"/>
    <lineage>
        <taxon>Eukaryota</taxon>
        <taxon>Fungi</taxon>
        <taxon>Dikarya</taxon>
        <taxon>Basidiomycota</taxon>
        <taxon>Pucciniomycotina</taxon>
        <taxon>Pucciniomycetes</taxon>
        <taxon>Pucciniales</taxon>
        <taxon>Pucciniaceae</taxon>
        <taxon>Puccinia</taxon>
    </lineage>
</organism>
<reference evidence="2" key="1">
    <citation type="submission" date="2022-10" db="EMBL/GenBank/DDBJ databases">
        <title>Puccinia triticina Genome sequencing and assembly.</title>
        <authorList>
            <person name="Li C."/>
        </authorList>
    </citation>
    <scope>NUCLEOTIDE SEQUENCE</scope>
    <source>
        <strain evidence="2">Pt15</strain>
    </source>
</reference>
<protein>
    <submittedName>
        <fullName evidence="2">Uncharacterized protein</fullName>
    </submittedName>
</protein>
<proteinExistence type="predicted"/>
<gene>
    <name evidence="2" type="ORF">PtA15_5A220</name>
</gene>
<sequence>MTSPYHPPLTHQNLFWHTQSINILFAKYQSFVSKTQFEQLERDQADPWDIPTQFRMGQLDDAMPGDPAPPLALGSAPSPASHPAPPQADVGA</sequence>